<sequence length="51" mass="6193">MSMSFSMYHCEYYHYLRVCLDDSGRVCNDLFWLMNISFCLRALKKKLFSLL</sequence>
<dbReference type="AlphaFoldDB" id="A0A2P6R5C1"/>
<comment type="caution">
    <text evidence="1">The sequence shown here is derived from an EMBL/GenBank/DDBJ whole genome shotgun (WGS) entry which is preliminary data.</text>
</comment>
<name>A0A2P6R5C1_ROSCH</name>
<keyword evidence="2" id="KW-1185">Reference proteome</keyword>
<dbReference type="EMBL" id="PDCK01000041">
    <property type="protein sequence ID" value="PRQ41630.1"/>
    <property type="molecule type" value="Genomic_DNA"/>
</dbReference>
<protein>
    <submittedName>
        <fullName evidence="1">Uncharacterized protein</fullName>
    </submittedName>
</protein>
<gene>
    <name evidence="1" type="ORF">RchiOBHm_Chr3g0448881</name>
</gene>
<dbReference type="Proteomes" id="UP000238479">
    <property type="component" value="Chromosome 3"/>
</dbReference>
<accession>A0A2P6R5C1</accession>
<evidence type="ECO:0000313" key="1">
    <source>
        <dbReference type="EMBL" id="PRQ41630.1"/>
    </source>
</evidence>
<evidence type="ECO:0000313" key="2">
    <source>
        <dbReference type="Proteomes" id="UP000238479"/>
    </source>
</evidence>
<proteinExistence type="predicted"/>
<organism evidence="1 2">
    <name type="scientific">Rosa chinensis</name>
    <name type="common">China rose</name>
    <dbReference type="NCBI Taxonomy" id="74649"/>
    <lineage>
        <taxon>Eukaryota</taxon>
        <taxon>Viridiplantae</taxon>
        <taxon>Streptophyta</taxon>
        <taxon>Embryophyta</taxon>
        <taxon>Tracheophyta</taxon>
        <taxon>Spermatophyta</taxon>
        <taxon>Magnoliopsida</taxon>
        <taxon>eudicotyledons</taxon>
        <taxon>Gunneridae</taxon>
        <taxon>Pentapetalae</taxon>
        <taxon>rosids</taxon>
        <taxon>fabids</taxon>
        <taxon>Rosales</taxon>
        <taxon>Rosaceae</taxon>
        <taxon>Rosoideae</taxon>
        <taxon>Rosoideae incertae sedis</taxon>
        <taxon>Rosa</taxon>
    </lineage>
</organism>
<reference evidence="1 2" key="1">
    <citation type="journal article" date="2018" name="Nat. Genet.">
        <title>The Rosa genome provides new insights in the design of modern roses.</title>
        <authorList>
            <person name="Bendahmane M."/>
        </authorList>
    </citation>
    <scope>NUCLEOTIDE SEQUENCE [LARGE SCALE GENOMIC DNA]</scope>
    <source>
        <strain evidence="2">cv. Old Blush</strain>
    </source>
</reference>
<dbReference type="Gramene" id="PRQ41630">
    <property type="protein sequence ID" value="PRQ41630"/>
    <property type="gene ID" value="RchiOBHm_Chr3g0448881"/>
</dbReference>